<feature type="transmembrane region" description="Helical" evidence="7">
    <location>
        <begin position="46"/>
        <end position="66"/>
    </location>
</feature>
<evidence type="ECO:0000313" key="8">
    <source>
        <dbReference type="EMBL" id="MBB6095136.1"/>
    </source>
</evidence>
<dbReference type="InterPro" id="IPR001991">
    <property type="entry name" value="Na-dicarboxylate_symporter"/>
</dbReference>
<feature type="transmembrane region" description="Helical" evidence="7">
    <location>
        <begin position="152"/>
        <end position="172"/>
    </location>
</feature>
<comment type="subcellular location">
    <subcellularLocation>
        <location evidence="1">Cell membrane</location>
        <topology evidence="1">Multi-pass membrane protein</topology>
    </subcellularLocation>
</comment>
<feature type="transmembrane region" description="Helical" evidence="7">
    <location>
        <begin position="226"/>
        <end position="248"/>
    </location>
</feature>
<dbReference type="InterPro" id="IPR036458">
    <property type="entry name" value="Na:dicarbo_symporter_sf"/>
</dbReference>
<feature type="transmembrane region" description="Helical" evidence="7">
    <location>
        <begin position="333"/>
        <end position="350"/>
    </location>
</feature>
<comment type="caution">
    <text evidence="8">The sequence shown here is derived from an EMBL/GenBank/DDBJ whole genome shotgun (WGS) entry which is preliminary data.</text>
</comment>
<dbReference type="GO" id="GO:0005886">
    <property type="term" value="C:plasma membrane"/>
    <property type="evidence" value="ECO:0007669"/>
    <property type="project" value="UniProtKB-SubCell"/>
</dbReference>
<dbReference type="Proteomes" id="UP000588068">
    <property type="component" value="Unassembled WGS sequence"/>
</dbReference>
<evidence type="ECO:0000256" key="2">
    <source>
        <dbReference type="ARBA" id="ARBA00022448"/>
    </source>
</evidence>
<dbReference type="EMBL" id="JACHHZ010000005">
    <property type="protein sequence ID" value="MBB6095136.1"/>
    <property type="molecule type" value="Genomic_DNA"/>
</dbReference>
<sequence>MSPSTRIVIGLIAGLAAGATLGAIGNPALIEGADFVVLIGELWVKALQMTVIPLLISLLITGMAAAKDTAESGRLAGRALALFGIFLAGSVSLALIVIPLALSIWPVDSGSAAALLSGLKQSASQIPEMAPLREWISNIVPTNPFRAAADGAILPLVVFTLMFALAATRLPATQRSALVGFFQAASAALLIVVQWVLKVAAIGVFALSLNVGMRGGVAAAGAIGHYLLLMCSLAILITLVLYPVVVFFGRISLRQFAKAVAPAQAVAFSTQSSLASLPAMLTTAQSLGVPARVADVVLPLAVSIFKLTSPALNLSIVLFIAHVSGIDLTPAQFLVGAAVAILTSFGIAGIPGQASFLTTAVPIAIAMGVPIELALLLLAVEVIPDIFRTVGNVTADVVVTAIIGRHHSATAQEAATAAPASNVDS</sequence>
<keyword evidence="9" id="KW-1185">Reference proteome</keyword>
<evidence type="ECO:0000256" key="7">
    <source>
        <dbReference type="SAM" id="Phobius"/>
    </source>
</evidence>
<keyword evidence="5 7" id="KW-1133">Transmembrane helix</keyword>
<evidence type="ECO:0000256" key="5">
    <source>
        <dbReference type="ARBA" id="ARBA00022989"/>
    </source>
</evidence>
<dbReference type="Pfam" id="PF00375">
    <property type="entry name" value="SDF"/>
    <property type="match status" value="1"/>
</dbReference>
<evidence type="ECO:0000256" key="4">
    <source>
        <dbReference type="ARBA" id="ARBA00022692"/>
    </source>
</evidence>
<evidence type="ECO:0000313" key="9">
    <source>
        <dbReference type="Proteomes" id="UP000588068"/>
    </source>
</evidence>
<dbReference type="Gene3D" id="1.10.3860.10">
    <property type="entry name" value="Sodium:dicarboxylate symporter"/>
    <property type="match status" value="1"/>
</dbReference>
<feature type="transmembrane region" description="Helical" evidence="7">
    <location>
        <begin position="356"/>
        <end position="380"/>
    </location>
</feature>
<feature type="transmembrane region" description="Helical" evidence="7">
    <location>
        <begin position="78"/>
        <end position="102"/>
    </location>
</feature>
<dbReference type="RefSeq" id="WP_184334541.1">
    <property type="nucleotide sequence ID" value="NZ_JACHHZ010000005.1"/>
</dbReference>
<keyword evidence="6 7" id="KW-0472">Membrane</keyword>
<reference evidence="8 9" key="1">
    <citation type="submission" date="2020-08" db="EMBL/GenBank/DDBJ databases">
        <title>Genomic Encyclopedia of Type Strains, Phase IV (KMG-IV): sequencing the most valuable type-strain genomes for metagenomic binning, comparative biology and taxonomic classification.</title>
        <authorList>
            <person name="Goeker M."/>
        </authorList>
    </citation>
    <scope>NUCLEOTIDE SEQUENCE [LARGE SCALE GENOMIC DNA]</scope>
    <source>
        <strain evidence="8 9">DSM 26723</strain>
    </source>
</reference>
<name>A0A841HQI3_9GAMM</name>
<protein>
    <submittedName>
        <fullName evidence="8">Na+/H+-dicarboxylate symporter</fullName>
    </submittedName>
</protein>
<evidence type="ECO:0000256" key="1">
    <source>
        <dbReference type="ARBA" id="ARBA00004651"/>
    </source>
</evidence>
<accession>A0A841HQI3</accession>
<feature type="transmembrane region" description="Helical" evidence="7">
    <location>
        <begin position="260"/>
        <end position="280"/>
    </location>
</feature>
<feature type="transmembrane region" description="Helical" evidence="7">
    <location>
        <begin position="300"/>
        <end position="321"/>
    </location>
</feature>
<keyword evidence="4 7" id="KW-0812">Transmembrane</keyword>
<dbReference type="SUPFAM" id="SSF118215">
    <property type="entry name" value="Proton glutamate symport protein"/>
    <property type="match status" value="1"/>
</dbReference>
<dbReference type="AlphaFoldDB" id="A0A841HQI3"/>
<evidence type="ECO:0000256" key="3">
    <source>
        <dbReference type="ARBA" id="ARBA00022475"/>
    </source>
</evidence>
<feature type="transmembrane region" description="Helical" evidence="7">
    <location>
        <begin position="184"/>
        <end position="206"/>
    </location>
</feature>
<evidence type="ECO:0000256" key="6">
    <source>
        <dbReference type="ARBA" id="ARBA00023136"/>
    </source>
</evidence>
<dbReference type="GO" id="GO:0015293">
    <property type="term" value="F:symporter activity"/>
    <property type="evidence" value="ECO:0007669"/>
    <property type="project" value="UniProtKB-KW"/>
</dbReference>
<organism evidence="8 9">
    <name type="scientific">Povalibacter uvarum</name>
    <dbReference type="NCBI Taxonomy" id="732238"/>
    <lineage>
        <taxon>Bacteria</taxon>
        <taxon>Pseudomonadati</taxon>
        <taxon>Pseudomonadota</taxon>
        <taxon>Gammaproteobacteria</taxon>
        <taxon>Steroidobacterales</taxon>
        <taxon>Steroidobacteraceae</taxon>
        <taxon>Povalibacter</taxon>
    </lineage>
</organism>
<keyword evidence="3" id="KW-1003">Cell membrane</keyword>
<dbReference type="PRINTS" id="PR00173">
    <property type="entry name" value="EDTRNSPORT"/>
</dbReference>
<gene>
    <name evidence="8" type="ORF">HNQ60_004026</name>
</gene>
<keyword evidence="2" id="KW-0813">Transport</keyword>
<dbReference type="PANTHER" id="PTHR42865:SF7">
    <property type="entry name" value="PROTON_GLUTAMATE-ASPARTATE SYMPORTER"/>
    <property type="match status" value="1"/>
</dbReference>
<dbReference type="PANTHER" id="PTHR42865">
    <property type="entry name" value="PROTON/GLUTAMATE-ASPARTATE SYMPORTER"/>
    <property type="match status" value="1"/>
</dbReference>
<proteinExistence type="predicted"/>